<proteinExistence type="predicted"/>
<dbReference type="InterPro" id="IPR000551">
    <property type="entry name" value="MerR-type_HTH_dom"/>
</dbReference>
<dbReference type="GO" id="GO:0006355">
    <property type="term" value="P:regulation of DNA-templated transcription"/>
    <property type="evidence" value="ECO:0007669"/>
    <property type="project" value="InterPro"/>
</dbReference>
<dbReference type="RefSeq" id="WP_235891466.1">
    <property type="nucleotide sequence ID" value="NZ_FXTO01000014.1"/>
</dbReference>
<dbReference type="SUPFAM" id="SSF46955">
    <property type="entry name" value="Putative DNA-binding domain"/>
    <property type="match status" value="1"/>
</dbReference>
<dbReference type="EMBL" id="FXTO01000014">
    <property type="protein sequence ID" value="SMO78385.1"/>
    <property type="molecule type" value="Genomic_DNA"/>
</dbReference>
<reference evidence="3 4" key="1">
    <citation type="submission" date="2017-05" db="EMBL/GenBank/DDBJ databases">
        <authorList>
            <person name="Varghese N."/>
            <person name="Submissions S."/>
        </authorList>
    </citation>
    <scope>NUCLEOTIDE SEQUENCE [LARGE SCALE GENOMIC DNA]</scope>
    <source>
        <strain evidence="3 4">DSM 29506</strain>
    </source>
</reference>
<organism evidence="3 4">
    <name type="scientific">Thalassovita litoralis</name>
    <dbReference type="NCBI Taxonomy" id="1010611"/>
    <lineage>
        <taxon>Bacteria</taxon>
        <taxon>Pseudomonadati</taxon>
        <taxon>Pseudomonadota</taxon>
        <taxon>Alphaproteobacteria</taxon>
        <taxon>Rhodobacterales</taxon>
        <taxon>Roseobacteraceae</taxon>
        <taxon>Thalassovita</taxon>
    </lineage>
</organism>
<name>A0A521E3H1_9RHOB</name>
<sequence length="317" mass="34387">MSKSPDAFRTISEVAEWLDRPAHVLRFWESKFTQIKPIKRAGGRRYYRPQDMLLLGGIKKLLHDDGMTIKGVQKMLREKGAAYVSDLSQPLDTHAEAGQLVPSPEKLAALRAQAEQPESATLLQFPRNDAPPSEEADQELSASSYEQAMDDYTASAEAELSEPAPQDDHAPSTAEPEAAPLPDSPAPELEANSFDTPSFFDVFDTAPASDTVASEKLSEPQHTPADAPVEDEHSTNTDFATEPEMPEDGQDAESVVSPVEVRKPAIVDVAVDAHSTAGSGILSRLMRNRASLATTNPSQLTALKDEISQLRSRLSGN</sequence>
<dbReference type="Pfam" id="PF13411">
    <property type="entry name" value="MerR_1"/>
    <property type="match status" value="1"/>
</dbReference>
<dbReference type="AlphaFoldDB" id="A0A521E3H1"/>
<gene>
    <name evidence="3" type="ORF">SAMN06265173_11422</name>
</gene>
<protein>
    <submittedName>
        <fullName evidence="3">DNA-binding transcriptional regulator, MerR family</fullName>
    </submittedName>
</protein>
<dbReference type="GO" id="GO:0003677">
    <property type="term" value="F:DNA binding"/>
    <property type="evidence" value="ECO:0007669"/>
    <property type="project" value="UniProtKB-KW"/>
</dbReference>
<accession>A0A521E3H1</accession>
<dbReference type="Proteomes" id="UP000316030">
    <property type="component" value="Unassembled WGS sequence"/>
</dbReference>
<dbReference type="Gene3D" id="1.10.1660.10">
    <property type="match status" value="1"/>
</dbReference>
<dbReference type="SMART" id="SM00422">
    <property type="entry name" value="HTH_MERR"/>
    <property type="match status" value="1"/>
</dbReference>
<evidence type="ECO:0000313" key="3">
    <source>
        <dbReference type="EMBL" id="SMO78385.1"/>
    </source>
</evidence>
<evidence type="ECO:0000313" key="4">
    <source>
        <dbReference type="Proteomes" id="UP000316030"/>
    </source>
</evidence>
<evidence type="ECO:0000259" key="2">
    <source>
        <dbReference type="PROSITE" id="PS50937"/>
    </source>
</evidence>
<feature type="domain" description="HTH merR-type" evidence="2">
    <location>
        <begin position="10"/>
        <end position="78"/>
    </location>
</feature>
<keyword evidence="3" id="KW-0238">DNA-binding</keyword>
<dbReference type="PROSITE" id="PS50937">
    <property type="entry name" value="HTH_MERR_2"/>
    <property type="match status" value="1"/>
</dbReference>
<feature type="compositionally biased region" description="Low complexity" evidence="1">
    <location>
        <begin position="154"/>
        <end position="164"/>
    </location>
</feature>
<dbReference type="CDD" id="cd04765">
    <property type="entry name" value="HTH_MlrA-like_sg2"/>
    <property type="match status" value="1"/>
</dbReference>
<feature type="region of interest" description="Disordered" evidence="1">
    <location>
        <begin position="110"/>
        <end position="256"/>
    </location>
</feature>
<keyword evidence="4" id="KW-1185">Reference proteome</keyword>
<dbReference type="InterPro" id="IPR009061">
    <property type="entry name" value="DNA-bd_dom_put_sf"/>
</dbReference>
<evidence type="ECO:0000256" key="1">
    <source>
        <dbReference type="SAM" id="MobiDB-lite"/>
    </source>
</evidence>